<feature type="chain" id="PRO_5008510097" evidence="5">
    <location>
        <begin position="34"/>
        <end position="711"/>
    </location>
</feature>
<keyword evidence="5" id="KW-0732">Signal</keyword>
<dbReference type="STRING" id="1747903.ASR47_10394"/>
<dbReference type="PANTHER" id="PTHR30224:SF4">
    <property type="entry name" value="ELECTRON TRANSPORT PROTEIN YCCM-RELATED"/>
    <property type="match status" value="1"/>
</dbReference>
<accession>A0A1A7C6U6</accession>
<feature type="transmembrane region" description="Helical" evidence="4">
    <location>
        <begin position="422"/>
        <end position="439"/>
    </location>
</feature>
<dbReference type="RefSeq" id="WP_082988627.1">
    <property type="nucleotide sequence ID" value="NZ_LOCQ01000024.1"/>
</dbReference>
<evidence type="ECO:0000256" key="2">
    <source>
        <dbReference type="ARBA" id="ARBA00022475"/>
    </source>
</evidence>
<dbReference type="InterPro" id="IPR007329">
    <property type="entry name" value="FMN-bd"/>
</dbReference>
<dbReference type="EMBL" id="LOCQ01000024">
    <property type="protein sequence ID" value="OBV41631.1"/>
    <property type="molecule type" value="Genomic_DNA"/>
</dbReference>
<keyword evidence="4" id="KW-0812">Transmembrane</keyword>
<dbReference type="GO" id="GO:0010181">
    <property type="term" value="F:FMN binding"/>
    <property type="evidence" value="ECO:0007669"/>
    <property type="project" value="InterPro"/>
</dbReference>
<evidence type="ECO:0000256" key="1">
    <source>
        <dbReference type="ARBA" id="ARBA00004236"/>
    </source>
</evidence>
<dbReference type="PIRSF" id="PIRSF036354">
    <property type="entry name" value="NosR"/>
    <property type="match status" value="1"/>
</dbReference>
<protein>
    <submittedName>
        <fullName evidence="7">Regulator of nitric oxide reductase transcription</fullName>
    </submittedName>
</protein>
<feature type="transmembrane region" description="Helical" evidence="4">
    <location>
        <begin position="557"/>
        <end position="575"/>
    </location>
</feature>
<gene>
    <name evidence="7" type="ORF">ASR47_10394</name>
</gene>
<dbReference type="GO" id="GO:0003677">
    <property type="term" value="F:DNA binding"/>
    <property type="evidence" value="ECO:0007669"/>
    <property type="project" value="InterPro"/>
</dbReference>
<feature type="transmembrane region" description="Helical" evidence="4">
    <location>
        <begin position="490"/>
        <end position="513"/>
    </location>
</feature>
<evidence type="ECO:0000313" key="8">
    <source>
        <dbReference type="Proteomes" id="UP000092713"/>
    </source>
</evidence>
<dbReference type="PATRIC" id="fig|1747903.4.peg.5321"/>
<dbReference type="Proteomes" id="UP000092713">
    <property type="component" value="Unassembled WGS sequence"/>
</dbReference>
<keyword evidence="3 4" id="KW-0472">Membrane</keyword>
<reference evidence="7 8" key="1">
    <citation type="submission" date="2016-04" db="EMBL/GenBank/DDBJ databases">
        <title>Draft genome sequence of Janthinobacterium psychrotolerans sp. nov., isolated from freshwater sediments in Denmark.</title>
        <authorList>
            <person name="Gong X."/>
            <person name="Skrivergaard S."/>
            <person name="Korsgaard B.S."/>
            <person name="Schreiber L."/>
            <person name="Marshall I.P."/>
            <person name="Finster K."/>
            <person name="Schramm A."/>
        </authorList>
    </citation>
    <scope>NUCLEOTIDE SEQUENCE [LARGE SCALE GENOMIC DNA]</scope>
    <source>
        <strain evidence="7 8">S3-2</strain>
    </source>
</reference>
<dbReference type="SUPFAM" id="SSF54862">
    <property type="entry name" value="4Fe-4S ferredoxins"/>
    <property type="match status" value="1"/>
</dbReference>
<dbReference type="SMART" id="SM00900">
    <property type="entry name" value="FMN_bind"/>
    <property type="match status" value="1"/>
</dbReference>
<dbReference type="AlphaFoldDB" id="A0A1A7C6U6"/>
<feature type="domain" description="FMN-binding" evidence="6">
    <location>
        <begin position="88"/>
        <end position="187"/>
    </location>
</feature>
<feature type="signal peptide" evidence="5">
    <location>
        <begin position="1"/>
        <end position="33"/>
    </location>
</feature>
<dbReference type="InterPro" id="IPR052378">
    <property type="entry name" value="NosR_regulator"/>
</dbReference>
<evidence type="ECO:0000256" key="3">
    <source>
        <dbReference type="ARBA" id="ARBA00023136"/>
    </source>
</evidence>
<comment type="caution">
    <text evidence="7">The sequence shown here is derived from an EMBL/GenBank/DDBJ whole genome shotgun (WGS) entry which is preliminary data.</text>
</comment>
<keyword evidence="8" id="KW-1185">Reference proteome</keyword>
<dbReference type="InterPro" id="IPR011399">
    <property type="entry name" value="NosR"/>
</dbReference>
<dbReference type="Pfam" id="PF04205">
    <property type="entry name" value="FMN_bind"/>
    <property type="match status" value="1"/>
</dbReference>
<evidence type="ECO:0000256" key="5">
    <source>
        <dbReference type="SAM" id="SignalP"/>
    </source>
</evidence>
<dbReference type="GO" id="GO:0005886">
    <property type="term" value="C:plasma membrane"/>
    <property type="evidence" value="ECO:0007669"/>
    <property type="project" value="UniProtKB-SubCell"/>
</dbReference>
<dbReference type="GO" id="GO:0045893">
    <property type="term" value="P:positive regulation of DNA-templated transcription"/>
    <property type="evidence" value="ECO:0007669"/>
    <property type="project" value="InterPro"/>
</dbReference>
<evidence type="ECO:0000259" key="6">
    <source>
        <dbReference type="SMART" id="SM00900"/>
    </source>
</evidence>
<sequence length="711" mass="77367">MTIAARCRRAAALILCLAAGVLALLLGASPVHAGVMTQAELARRFPAPLTVGERDAELPIWPLFREGGSGSELAGYVFESGDLAPIPGFSGVPVNLLVAIDPAGRFIGVEVLSQHEPVFQYGLGEAPLFEFVKQYQGVSLKQNIRIETNSRQARQPDAGRVSIDGISRATVSVRIINESVLAAALLVSRRKLGFGAGKGGSSIARVRTDRPETLSFQRLLDDGVLRHLRVTNAQMEKLYAGSDGARLDEEALRQPDAIFIDLYLACVSVPAVARSLLSAASLAKLAPWLEQGDQAILVISSGRHRVPGDDFTRGGIPERLLLRQHQLAIDMRDLDLDLKLVPGLGVPADASLAVFRIPAEAGLDPGAAFDFTVPVTRSKGQFYPERIARELPVSYQIPSRFLIAAAGGASWHDAWQARRLDLLILVCGLVVLALALSRPRKLSGNARRFQWFRGAYLLFTIGFIGYHAQAQLSIVNLTGVIQALASGRSLAFLLHDPLTVALWGFVVVSLLLWGRGTFCGWLCPFGALQECAGKLARLCSLPQWKVSRAMDARLKRLKYVALALILASALTGVAVDTLVELEPFKTAITLNFVRAWPYAAYALALLAISVFIHKFFCRYLCPLGAALALLGRFRLLDWIPRRSECGRPCQTCRHRCDYQAIAPDGKVAYDECFQCMDCVVIHESAQRCAPRLLEIKRARTIPIVSDTGAAP</sequence>
<dbReference type="OrthoDB" id="9806398at2"/>
<feature type="transmembrane region" description="Helical" evidence="4">
    <location>
        <begin position="451"/>
        <end position="470"/>
    </location>
</feature>
<keyword evidence="4" id="KW-1133">Transmembrane helix</keyword>
<dbReference type="InterPro" id="IPR017896">
    <property type="entry name" value="4Fe4S_Fe-S-bd"/>
</dbReference>
<evidence type="ECO:0000313" key="7">
    <source>
        <dbReference type="EMBL" id="OBV41631.1"/>
    </source>
</evidence>
<dbReference type="PANTHER" id="PTHR30224">
    <property type="entry name" value="ELECTRON TRANSPORT PROTEIN"/>
    <property type="match status" value="1"/>
</dbReference>
<dbReference type="Pfam" id="PF12801">
    <property type="entry name" value="Fer4_5"/>
    <property type="match status" value="2"/>
</dbReference>
<keyword evidence="2" id="KW-1003">Cell membrane</keyword>
<organism evidence="7 8">
    <name type="scientific">Janthinobacterium psychrotolerans</name>
    <dbReference type="NCBI Taxonomy" id="1747903"/>
    <lineage>
        <taxon>Bacteria</taxon>
        <taxon>Pseudomonadati</taxon>
        <taxon>Pseudomonadota</taxon>
        <taxon>Betaproteobacteria</taxon>
        <taxon>Burkholderiales</taxon>
        <taxon>Oxalobacteraceae</taxon>
        <taxon>Janthinobacterium</taxon>
    </lineage>
</organism>
<proteinExistence type="predicted"/>
<evidence type="ECO:0000256" key="4">
    <source>
        <dbReference type="SAM" id="Phobius"/>
    </source>
</evidence>
<feature type="transmembrane region" description="Helical" evidence="4">
    <location>
        <begin position="595"/>
        <end position="612"/>
    </location>
</feature>
<comment type="subcellular location">
    <subcellularLocation>
        <location evidence="1">Cell membrane</location>
    </subcellularLocation>
</comment>
<name>A0A1A7C6U6_9BURK</name>